<feature type="compositionally biased region" description="Pro residues" evidence="1">
    <location>
        <begin position="137"/>
        <end position="146"/>
    </location>
</feature>
<feature type="compositionally biased region" description="Low complexity" evidence="1">
    <location>
        <begin position="43"/>
        <end position="59"/>
    </location>
</feature>
<protein>
    <recommendedName>
        <fullName evidence="4">Basic proline-rich protein</fullName>
    </recommendedName>
</protein>
<organism evidence="2 3">
    <name type="scientific">Salinomyces thailandicus</name>
    <dbReference type="NCBI Taxonomy" id="706561"/>
    <lineage>
        <taxon>Eukaryota</taxon>
        <taxon>Fungi</taxon>
        <taxon>Dikarya</taxon>
        <taxon>Ascomycota</taxon>
        <taxon>Pezizomycotina</taxon>
        <taxon>Dothideomycetes</taxon>
        <taxon>Dothideomycetidae</taxon>
        <taxon>Mycosphaerellales</taxon>
        <taxon>Teratosphaeriaceae</taxon>
        <taxon>Salinomyces</taxon>
    </lineage>
</organism>
<proteinExistence type="predicted"/>
<feature type="compositionally biased region" description="Low complexity" evidence="1">
    <location>
        <begin position="304"/>
        <end position="327"/>
    </location>
</feature>
<dbReference type="Proteomes" id="UP000308549">
    <property type="component" value="Unassembled WGS sequence"/>
</dbReference>
<evidence type="ECO:0000313" key="3">
    <source>
        <dbReference type="Proteomes" id="UP000308549"/>
    </source>
</evidence>
<feature type="compositionally biased region" description="Acidic residues" evidence="1">
    <location>
        <begin position="330"/>
        <end position="340"/>
    </location>
</feature>
<accession>A0A4V5N5K2</accession>
<feature type="compositionally biased region" description="Polar residues" evidence="1">
    <location>
        <begin position="263"/>
        <end position="285"/>
    </location>
</feature>
<comment type="caution">
    <text evidence="2">The sequence shown here is derived from an EMBL/GenBank/DDBJ whole genome shotgun (WGS) entry which is preliminary data.</text>
</comment>
<dbReference type="EMBL" id="NAJL01000079">
    <property type="protein sequence ID" value="TKA22259.1"/>
    <property type="molecule type" value="Genomic_DNA"/>
</dbReference>
<feature type="region of interest" description="Disordered" evidence="1">
    <location>
        <begin position="356"/>
        <end position="405"/>
    </location>
</feature>
<keyword evidence="3" id="KW-1185">Reference proteome</keyword>
<evidence type="ECO:0000313" key="2">
    <source>
        <dbReference type="EMBL" id="TKA22259.1"/>
    </source>
</evidence>
<reference evidence="2 3" key="1">
    <citation type="submission" date="2017-03" db="EMBL/GenBank/DDBJ databases">
        <title>Genomes of endolithic fungi from Antarctica.</title>
        <authorList>
            <person name="Coleine C."/>
            <person name="Masonjones S."/>
            <person name="Stajich J.E."/>
        </authorList>
    </citation>
    <scope>NUCLEOTIDE SEQUENCE [LARGE SCALE GENOMIC DNA]</scope>
    <source>
        <strain evidence="2 3">CCFEE 6315</strain>
    </source>
</reference>
<feature type="compositionally biased region" description="Gly residues" evidence="1">
    <location>
        <begin position="383"/>
        <end position="397"/>
    </location>
</feature>
<feature type="compositionally biased region" description="Basic and acidic residues" evidence="1">
    <location>
        <begin position="15"/>
        <end position="24"/>
    </location>
</feature>
<sequence length="423" mass="45276">MATPPPATDLLDTLGIRDERDRDTALASRKPKPQGLDLNLARPDTSPSCSTTDSSPSPSLLLHNYFNSAAPPRPSSGYRTRSSPYLRSHLRSRSTGSGAAPPSMTRTKSMPNAPTLGNPLHLPTSTGGGSTEKVPPYSGPARPPGSPARSPRRVNSPFRQDESPVYARPRSPGFASGAYPAGVGIESIQEDSELDITPRGPGHARPHASSLPQPPSGAAMASFSRSGSLRRRPASPLHALANAQSPSQTPGAAPTSAPVHDYMTNNNYPMTSGQSSRSSSPNLRPQPSAEKFNESYPSLHHYASSSSFSSMPSTPTSTRSRSPSISSLDTIEDTPDLESEAIEHERLERLKLAAERQERMARGEDVDEVEEGPRRRSLDVPGRSGGGFGFSRIGGRGGQEKKRWSICGGERRADLDLETIWED</sequence>
<gene>
    <name evidence="2" type="ORF">B0A50_08221</name>
</gene>
<evidence type="ECO:0008006" key="4">
    <source>
        <dbReference type="Google" id="ProtNLM"/>
    </source>
</evidence>
<dbReference type="OrthoDB" id="5400063at2759"/>
<dbReference type="AlphaFoldDB" id="A0A4V5N5K2"/>
<feature type="region of interest" description="Disordered" evidence="1">
    <location>
        <begin position="1"/>
        <end position="343"/>
    </location>
</feature>
<name>A0A4V5N5K2_9PEZI</name>
<evidence type="ECO:0000256" key="1">
    <source>
        <dbReference type="SAM" id="MobiDB-lite"/>
    </source>
</evidence>